<gene>
    <name evidence="1" type="ORF">HD597_008985</name>
</gene>
<accession>A0A9X2GQ45</accession>
<name>A0A9X2GQ45_9ACTN</name>
<evidence type="ECO:0000313" key="2">
    <source>
        <dbReference type="Proteomes" id="UP001139648"/>
    </source>
</evidence>
<reference evidence="1" key="1">
    <citation type="submission" date="2022-06" db="EMBL/GenBank/DDBJ databases">
        <title>Sequencing the genomes of 1000 actinobacteria strains.</title>
        <authorList>
            <person name="Klenk H.-P."/>
        </authorList>
    </citation>
    <scope>NUCLEOTIDE SEQUENCE</scope>
    <source>
        <strain evidence="1">DSM 46694</strain>
    </source>
</reference>
<proteinExistence type="predicted"/>
<dbReference type="InterPro" id="IPR045441">
    <property type="entry name" value="DUF6506"/>
</dbReference>
<dbReference type="AlphaFoldDB" id="A0A9X2GQ45"/>
<organism evidence="1 2">
    <name type="scientific">Nonomuraea thailandensis</name>
    <dbReference type="NCBI Taxonomy" id="1188745"/>
    <lineage>
        <taxon>Bacteria</taxon>
        <taxon>Bacillati</taxon>
        <taxon>Actinomycetota</taxon>
        <taxon>Actinomycetes</taxon>
        <taxon>Streptosporangiales</taxon>
        <taxon>Streptosporangiaceae</taxon>
        <taxon>Nonomuraea</taxon>
    </lineage>
</organism>
<evidence type="ECO:0000313" key="1">
    <source>
        <dbReference type="EMBL" id="MCP2361965.1"/>
    </source>
</evidence>
<dbReference type="EMBL" id="JAMZEB010000002">
    <property type="protein sequence ID" value="MCP2361965.1"/>
    <property type="molecule type" value="Genomic_DNA"/>
</dbReference>
<protein>
    <submittedName>
        <fullName evidence="1">Uncharacterized protein</fullName>
    </submittedName>
</protein>
<dbReference type="Pfam" id="PF20116">
    <property type="entry name" value="DUF6506"/>
    <property type="match status" value="2"/>
</dbReference>
<keyword evidence="2" id="KW-1185">Reference proteome</keyword>
<dbReference type="Proteomes" id="UP001139648">
    <property type="component" value="Unassembled WGS sequence"/>
</dbReference>
<sequence>MTKNRVIIYEEAGADPLADVLAVANHHGRTRVRAVAEPAQMVRLVTELVGEGVDRIELCGGFGAVWHARARQAAGGQAAVGAIYYGFESLPGVASYKQRFEAGETLSEAFLIVHEGADPEVDRVVRDRDAGSTTLVAVPDEASAAEVAGKLAGGLQLIELYGTPGPESAAPVIDAVDAGVPVGVTAWAAASPAGRGRG</sequence>
<dbReference type="RefSeq" id="WP_253752104.1">
    <property type="nucleotide sequence ID" value="NZ_BAABKA010000027.1"/>
</dbReference>
<comment type="caution">
    <text evidence="1">The sequence shown here is derived from an EMBL/GenBank/DDBJ whole genome shotgun (WGS) entry which is preliminary data.</text>
</comment>